<dbReference type="InterPro" id="IPR043502">
    <property type="entry name" value="DNA/RNA_pol_sf"/>
</dbReference>
<accession>A0AAE0QC82</accession>
<dbReference type="PROSITE" id="PS50878">
    <property type="entry name" value="RT_POL"/>
    <property type="match status" value="1"/>
</dbReference>
<evidence type="ECO:0000259" key="3">
    <source>
        <dbReference type="PROSITE" id="PS50878"/>
    </source>
</evidence>
<dbReference type="AlphaFoldDB" id="A0AAE0QC82"/>
<dbReference type="InterPro" id="IPR000477">
    <property type="entry name" value="RT_dom"/>
</dbReference>
<dbReference type="EC" id="3.1.26.4" evidence="2"/>
<feature type="domain" description="Reverse transcriptase" evidence="3">
    <location>
        <begin position="1"/>
        <end position="66"/>
    </location>
</feature>
<comment type="similarity">
    <text evidence="1">Belongs to the beta type-B retroviral polymerase family. HERV class-II K(HML-2) pol subfamily.</text>
</comment>
<gene>
    <name evidence="4" type="ORF">QTP70_016577</name>
</gene>
<evidence type="ECO:0000256" key="2">
    <source>
        <dbReference type="ARBA" id="ARBA00012180"/>
    </source>
</evidence>
<keyword evidence="5" id="KW-1185">Reference proteome</keyword>
<protein>
    <recommendedName>
        <fullName evidence="2">ribonuclease H</fullName>
        <ecNumber evidence="2">3.1.26.4</ecNumber>
    </recommendedName>
</protein>
<evidence type="ECO:0000313" key="4">
    <source>
        <dbReference type="EMBL" id="KAK3517726.1"/>
    </source>
</evidence>
<dbReference type="EMBL" id="JAUCMX010000018">
    <property type="protein sequence ID" value="KAK3517726.1"/>
    <property type="molecule type" value="Genomic_DNA"/>
</dbReference>
<sequence>MDIVLWPYRTFAAAYLDDVLIHSSTWLDHLFHLSEVLSGIWKAGLTANPCECHLGLTEAEYLGYCIGHWLLRLQEKKLGMTPDPPTRNRHFLQLFRRDPEVFPGQPRDIVFPRVSSQWGMPGTPPQGDILKASETDA</sequence>
<dbReference type="Proteomes" id="UP001274896">
    <property type="component" value="Unassembled WGS sequence"/>
</dbReference>
<dbReference type="InterPro" id="IPR043128">
    <property type="entry name" value="Rev_trsase/Diguanyl_cyclase"/>
</dbReference>
<proteinExistence type="inferred from homology"/>
<dbReference type="GO" id="GO:0004523">
    <property type="term" value="F:RNA-DNA hybrid ribonuclease activity"/>
    <property type="evidence" value="ECO:0007669"/>
    <property type="project" value="UniProtKB-EC"/>
</dbReference>
<organism evidence="4 5">
    <name type="scientific">Hemibagrus guttatus</name>
    <dbReference type="NCBI Taxonomy" id="175788"/>
    <lineage>
        <taxon>Eukaryota</taxon>
        <taxon>Metazoa</taxon>
        <taxon>Chordata</taxon>
        <taxon>Craniata</taxon>
        <taxon>Vertebrata</taxon>
        <taxon>Euteleostomi</taxon>
        <taxon>Actinopterygii</taxon>
        <taxon>Neopterygii</taxon>
        <taxon>Teleostei</taxon>
        <taxon>Ostariophysi</taxon>
        <taxon>Siluriformes</taxon>
        <taxon>Bagridae</taxon>
        <taxon>Hemibagrus</taxon>
    </lineage>
</organism>
<dbReference type="SUPFAM" id="SSF56672">
    <property type="entry name" value="DNA/RNA polymerases"/>
    <property type="match status" value="1"/>
</dbReference>
<reference evidence="4" key="1">
    <citation type="submission" date="2023-06" db="EMBL/GenBank/DDBJ databases">
        <title>Male Hemibagrus guttatus genome.</title>
        <authorList>
            <person name="Bian C."/>
        </authorList>
    </citation>
    <scope>NUCLEOTIDE SEQUENCE</scope>
    <source>
        <strain evidence="4">Male_cb2023</strain>
        <tissue evidence="4">Muscle</tissue>
    </source>
</reference>
<evidence type="ECO:0000256" key="1">
    <source>
        <dbReference type="ARBA" id="ARBA00010879"/>
    </source>
</evidence>
<comment type="caution">
    <text evidence="4">The sequence shown here is derived from an EMBL/GenBank/DDBJ whole genome shotgun (WGS) entry which is preliminary data.</text>
</comment>
<evidence type="ECO:0000313" key="5">
    <source>
        <dbReference type="Proteomes" id="UP001274896"/>
    </source>
</evidence>
<dbReference type="Gene3D" id="3.30.70.270">
    <property type="match status" value="1"/>
</dbReference>
<name>A0AAE0QC82_9TELE</name>